<reference evidence="2 3" key="1">
    <citation type="submission" date="2019-07" db="EMBL/GenBank/DDBJ databases">
        <title>Whole genome shotgun sequence of Enterococcus thailandicus NBRC 101867.</title>
        <authorList>
            <person name="Hosoyama A."/>
            <person name="Uohara A."/>
            <person name="Ohji S."/>
            <person name="Ichikawa N."/>
        </authorList>
    </citation>
    <scope>NUCLEOTIDE SEQUENCE [LARGE SCALE GENOMIC DNA]</scope>
    <source>
        <strain evidence="2 3">NBRC 101867</strain>
    </source>
</reference>
<proteinExistence type="predicted"/>
<dbReference type="NCBIfam" id="TIGR01167">
    <property type="entry name" value="LPXTG_anchor"/>
    <property type="match status" value="1"/>
</dbReference>
<keyword evidence="1" id="KW-0812">Transmembrane</keyword>
<evidence type="ECO:0000256" key="1">
    <source>
        <dbReference type="SAM" id="Phobius"/>
    </source>
</evidence>
<gene>
    <name evidence="2" type="ORF">ETH01_25650</name>
</gene>
<evidence type="ECO:0000313" key="3">
    <source>
        <dbReference type="Proteomes" id="UP000321361"/>
    </source>
</evidence>
<dbReference type="Proteomes" id="UP000321361">
    <property type="component" value="Unassembled WGS sequence"/>
</dbReference>
<comment type="caution">
    <text evidence="2">The sequence shown here is derived from an EMBL/GenBank/DDBJ whole genome shotgun (WGS) entry which is preliminary data.</text>
</comment>
<sequence>MKKIVKGIVMLLVVVSLQVVINLKTDNIVVADTNQTELTLFIEKEEILEKVKVNDNSILPKTNDKTSIKFLQIGVVLCLIAISLFSFNILKYYY</sequence>
<dbReference type="AlphaFoldDB" id="A0A510WGJ4"/>
<organism evidence="2 3">
    <name type="scientific">Enterococcus thailandicus</name>
    <dbReference type="NCBI Taxonomy" id="417368"/>
    <lineage>
        <taxon>Bacteria</taxon>
        <taxon>Bacillati</taxon>
        <taxon>Bacillota</taxon>
        <taxon>Bacilli</taxon>
        <taxon>Lactobacillales</taxon>
        <taxon>Enterococcaceae</taxon>
        <taxon>Enterococcus</taxon>
    </lineage>
</organism>
<evidence type="ECO:0008006" key="4">
    <source>
        <dbReference type="Google" id="ProtNLM"/>
    </source>
</evidence>
<dbReference type="EMBL" id="BJUG01000024">
    <property type="protein sequence ID" value="GEK38278.1"/>
    <property type="molecule type" value="Genomic_DNA"/>
</dbReference>
<evidence type="ECO:0000313" key="2">
    <source>
        <dbReference type="EMBL" id="GEK38278.1"/>
    </source>
</evidence>
<accession>A0A510WGJ4</accession>
<protein>
    <recommendedName>
        <fullName evidence="4">LPXTG cell wall anchor domain-containing protein</fullName>
    </recommendedName>
</protein>
<keyword evidence="1" id="KW-1133">Transmembrane helix</keyword>
<name>A0A510WGJ4_ENTTH</name>
<feature type="transmembrane region" description="Helical" evidence="1">
    <location>
        <begin position="70"/>
        <end position="90"/>
    </location>
</feature>
<dbReference type="RefSeq" id="WP_071869416.1">
    <property type="nucleotide sequence ID" value="NZ_BJUG01000024.1"/>
</dbReference>
<keyword evidence="1" id="KW-0472">Membrane</keyword>